<evidence type="ECO:0000259" key="2">
    <source>
        <dbReference type="PROSITE" id="PS50181"/>
    </source>
</evidence>
<feature type="region of interest" description="Disordered" evidence="1">
    <location>
        <begin position="1"/>
        <end position="27"/>
    </location>
</feature>
<feature type="domain" description="F-box" evidence="2">
    <location>
        <begin position="34"/>
        <end position="81"/>
    </location>
</feature>
<protein>
    <recommendedName>
        <fullName evidence="2">F-box domain-containing protein</fullName>
    </recommendedName>
</protein>
<gene>
    <name evidence="3" type="ORF">TL16_g10082</name>
</gene>
<dbReference type="AlphaFoldDB" id="A0A9W7BE24"/>
<dbReference type="InterPro" id="IPR001810">
    <property type="entry name" value="F-box_dom"/>
</dbReference>
<sequence>MASFTDMDMVDPSIPHRNDKEEHKLPPKLPPLPEPIIDLLPAPCLHIVFECLDPYEVLGLLCLSKPLNTLINSPSLYWLRFARTVPSAKKRVHEEREYLHSHILARSRAPSWGTTLPTVTASKFLECLDFISRSHCAPSFFHHASTRYCEPHGLLLLSISAVLNPRLRVYANERFRENLKSVKLSRLRYTSFGALSDNARGFRGRDIPNYIDINVSEISSILEGGGKGKKELGCWERVLRIHEMRRPMTCEPPVFCIA</sequence>
<dbReference type="SUPFAM" id="SSF81383">
    <property type="entry name" value="F-box domain"/>
    <property type="match status" value="1"/>
</dbReference>
<feature type="compositionally biased region" description="Basic and acidic residues" evidence="1">
    <location>
        <begin position="14"/>
        <end position="25"/>
    </location>
</feature>
<comment type="caution">
    <text evidence="3">The sequence shown here is derived from an EMBL/GenBank/DDBJ whole genome shotgun (WGS) entry which is preliminary data.</text>
</comment>
<name>A0A9W7BE24_9STRA</name>
<dbReference type="PROSITE" id="PS50181">
    <property type="entry name" value="FBOX"/>
    <property type="match status" value="1"/>
</dbReference>
<evidence type="ECO:0000313" key="4">
    <source>
        <dbReference type="Proteomes" id="UP001162640"/>
    </source>
</evidence>
<dbReference type="EMBL" id="BLQM01000352">
    <property type="protein sequence ID" value="GMH84969.1"/>
    <property type="molecule type" value="Genomic_DNA"/>
</dbReference>
<reference evidence="4" key="1">
    <citation type="journal article" date="2023" name="Commun. Biol.">
        <title>Genome analysis of Parmales, the sister group of diatoms, reveals the evolutionary specialization of diatoms from phago-mixotrophs to photoautotrophs.</title>
        <authorList>
            <person name="Ban H."/>
            <person name="Sato S."/>
            <person name="Yoshikawa S."/>
            <person name="Yamada K."/>
            <person name="Nakamura Y."/>
            <person name="Ichinomiya M."/>
            <person name="Sato N."/>
            <person name="Blanc-Mathieu R."/>
            <person name="Endo H."/>
            <person name="Kuwata A."/>
            <person name="Ogata H."/>
        </authorList>
    </citation>
    <scope>NUCLEOTIDE SEQUENCE [LARGE SCALE GENOMIC DNA]</scope>
</reference>
<evidence type="ECO:0000256" key="1">
    <source>
        <dbReference type="SAM" id="MobiDB-lite"/>
    </source>
</evidence>
<evidence type="ECO:0000313" key="3">
    <source>
        <dbReference type="EMBL" id="GMH84969.1"/>
    </source>
</evidence>
<accession>A0A9W7BE24</accession>
<dbReference type="Proteomes" id="UP001162640">
    <property type="component" value="Unassembled WGS sequence"/>
</dbReference>
<proteinExistence type="predicted"/>
<dbReference type="InterPro" id="IPR036047">
    <property type="entry name" value="F-box-like_dom_sf"/>
</dbReference>
<dbReference type="Pfam" id="PF00646">
    <property type="entry name" value="F-box"/>
    <property type="match status" value="1"/>
</dbReference>
<organism evidence="3 4">
    <name type="scientific">Triparma laevis f. inornata</name>
    <dbReference type="NCBI Taxonomy" id="1714386"/>
    <lineage>
        <taxon>Eukaryota</taxon>
        <taxon>Sar</taxon>
        <taxon>Stramenopiles</taxon>
        <taxon>Ochrophyta</taxon>
        <taxon>Bolidophyceae</taxon>
        <taxon>Parmales</taxon>
        <taxon>Triparmaceae</taxon>
        <taxon>Triparma</taxon>
    </lineage>
</organism>